<evidence type="ECO:0000313" key="3">
    <source>
        <dbReference type="EMBL" id="ROR80613.1"/>
    </source>
</evidence>
<feature type="compositionally biased region" description="Low complexity" evidence="1">
    <location>
        <begin position="529"/>
        <end position="543"/>
    </location>
</feature>
<feature type="region of interest" description="Disordered" evidence="1">
    <location>
        <begin position="297"/>
        <end position="626"/>
    </location>
</feature>
<dbReference type="Proteomes" id="UP000266915">
    <property type="component" value="Unassembled WGS sequence"/>
</dbReference>
<keyword evidence="2" id="KW-0812">Transmembrane</keyword>
<feature type="compositionally biased region" description="Pro residues" evidence="1">
    <location>
        <begin position="213"/>
        <end position="226"/>
    </location>
</feature>
<proteinExistence type="predicted"/>
<keyword evidence="2" id="KW-0472">Membrane</keyword>
<reference evidence="3 4" key="1">
    <citation type="submission" date="2018-11" db="EMBL/GenBank/DDBJ databases">
        <title>Sequencing the genomes of 1000 actinobacteria strains.</title>
        <authorList>
            <person name="Klenk H.-P."/>
        </authorList>
    </citation>
    <scope>NUCLEOTIDE SEQUENCE [LARGE SCALE GENOMIC DNA]</scope>
    <source>
        <strain evidence="3 4">DSM 14012</strain>
    </source>
</reference>
<feature type="region of interest" description="Disordered" evidence="1">
    <location>
        <begin position="1"/>
        <end position="280"/>
    </location>
</feature>
<keyword evidence="2" id="KW-1133">Transmembrane helix</keyword>
<feature type="compositionally biased region" description="Low complexity" evidence="1">
    <location>
        <begin position="174"/>
        <end position="189"/>
    </location>
</feature>
<feature type="compositionally biased region" description="Pro residues" evidence="1">
    <location>
        <begin position="160"/>
        <end position="173"/>
    </location>
</feature>
<feature type="compositionally biased region" description="Low complexity" evidence="1">
    <location>
        <begin position="89"/>
        <end position="109"/>
    </location>
</feature>
<feature type="compositionally biased region" description="Acidic residues" evidence="1">
    <location>
        <begin position="402"/>
        <end position="413"/>
    </location>
</feature>
<feature type="compositionally biased region" description="Acidic residues" evidence="1">
    <location>
        <begin position="903"/>
        <end position="915"/>
    </location>
</feature>
<feature type="compositionally biased region" description="Gly residues" evidence="1">
    <location>
        <begin position="1"/>
        <end position="12"/>
    </location>
</feature>
<sequence>MSGDGTGRGGAGLPDEPADGTDWLLSQLDADDTEAIETQPATDAVDEHPSAAVAPSPVDDDDRTRVLPVVGDAAAQSAASPVPAPVPAEPQWSAPSVPDAPATPTATEPTPAPVEPLPAPVEPTPAPVEPPPAAPATGPGEFASEAELLAWWQSQVPNPADDPTPVPAPPTPDAPSAEPAAPVAPAAPADPMPEEAPVRSEGLRHPNALELPVVPPTPAPASPVPPARNELTVDTDSVLQHAPAGTFRPAPTNPVVLPPVDDEPWSLGGSDDTEAGPVAPEDVSTAVLPTARALAADDPAAWAAVEAEETAATTSTSTPAGGTPAAPLPPTAPPATPMPTPTAADHDVPSGSATTPDTEVQDDDLPEGSWSLSETFGDDVLGGETVEVRDTTIDASAPSDTGLDEAPDDEAATDDVWTAAPASADASAPRTDPLAWLTEPFGETFGAAPVAPEEQPSEEPQGEPVDEAPQQVDTADESVAVAATDEATSPSASEPVQPTADSDPESASDGIVASEPITPAAPFRWDTVASASPASAAEPTSPADVPWPETVPDVDAEPLDETRPFDSLGGPGFSALAGAAAAAAAVPPAPTPDADAEPGRDDAPVDDDATDTADVPPAFGPPTPKAERSITELISLDGVQPEPTVSPFGTAPFVWDLAPNDALDPLVHAAPTTQPIPVPPVEWEGAESTAVSAESPSELALEGEVPDAAFIAGDVQPFAPGLAAVTLGRPLVDGPGDEFASWTDDATETDGSAPDAAPIVPAANDTVDLFPTLSLGGFDAAVAAGGLAAAGAATAAGAASGIGSGENTDDTETSADLDADSAPETAPTPVTGTPAPETPAFAVDPEELDDEFDEEILEFDAVPLAAAGVTPLPSFVPDGAVADGATDPTADAAASDAPLADEGSIDPEPIGEPEPVSEELRLESLFDLGPETDAVQVAPTDDAAIDGEPAATPLADTEQADDTATVAPSEPSDQPDATATAEAASARSLADAFAAEGGWSLQADAIADPDLPLAPIPGLVAADGTDVDGTDADDDTGGSRRTGAHAAGDDDNAADTSPVAEPDVASDTAPTPVTPASVSVFGAHAAAVPSQGPIANVPQTAPAALPGETVAFPELDGASALTTPAAAAGIVGATLPPQATQSAPDRDLPEYRGEHADQGIPKALLWAVVGLGAAVLLLLAFYFGTLVGAANAAGAAADATLPSASAGWSAAEVPDTL</sequence>
<feature type="region of interest" description="Disordered" evidence="1">
    <location>
        <begin position="798"/>
        <end position="841"/>
    </location>
</feature>
<evidence type="ECO:0000256" key="1">
    <source>
        <dbReference type="SAM" id="MobiDB-lite"/>
    </source>
</evidence>
<feature type="region of interest" description="Disordered" evidence="1">
    <location>
        <begin position="879"/>
        <end position="915"/>
    </location>
</feature>
<name>A0A3N2BZG7_9MICO</name>
<feature type="compositionally biased region" description="Polar residues" evidence="1">
    <location>
        <begin position="486"/>
        <end position="500"/>
    </location>
</feature>
<evidence type="ECO:0000313" key="4">
    <source>
        <dbReference type="Proteomes" id="UP000266915"/>
    </source>
</evidence>
<feature type="region of interest" description="Disordered" evidence="1">
    <location>
        <begin position="944"/>
        <end position="984"/>
    </location>
</feature>
<feature type="compositionally biased region" description="Acidic residues" evidence="1">
    <location>
        <begin position="1025"/>
        <end position="1036"/>
    </location>
</feature>
<evidence type="ECO:0000256" key="2">
    <source>
        <dbReference type="SAM" id="Phobius"/>
    </source>
</evidence>
<feature type="compositionally biased region" description="Low complexity" evidence="1">
    <location>
        <begin position="822"/>
        <end position="840"/>
    </location>
</feature>
<feature type="transmembrane region" description="Helical" evidence="2">
    <location>
        <begin position="1163"/>
        <end position="1183"/>
    </location>
</feature>
<organism evidence="3 4">
    <name type="scientific">Plantibacter flavus</name>
    <dbReference type="NCBI Taxonomy" id="150123"/>
    <lineage>
        <taxon>Bacteria</taxon>
        <taxon>Bacillati</taxon>
        <taxon>Actinomycetota</taxon>
        <taxon>Actinomycetes</taxon>
        <taxon>Micrococcales</taxon>
        <taxon>Microbacteriaceae</taxon>
        <taxon>Plantibacter</taxon>
    </lineage>
</organism>
<feature type="compositionally biased region" description="Low complexity" evidence="1">
    <location>
        <begin position="879"/>
        <end position="901"/>
    </location>
</feature>
<feature type="region of interest" description="Disordered" evidence="1">
    <location>
        <begin position="736"/>
        <end position="758"/>
    </location>
</feature>
<comment type="caution">
    <text evidence="3">The sequence shown here is derived from an EMBL/GenBank/DDBJ whole genome shotgun (WGS) entry which is preliminary data.</text>
</comment>
<dbReference type="RefSeq" id="WP_085511901.1">
    <property type="nucleotide sequence ID" value="NZ_FXAP01000003.1"/>
</dbReference>
<feature type="compositionally biased region" description="Pro residues" evidence="1">
    <location>
        <begin position="110"/>
        <end position="134"/>
    </location>
</feature>
<dbReference type="PRINTS" id="PR01217">
    <property type="entry name" value="PRICHEXTENSN"/>
</dbReference>
<accession>A0A3N2BZG7</accession>
<feature type="compositionally biased region" description="Low complexity" evidence="1">
    <location>
        <begin position="297"/>
        <end position="325"/>
    </location>
</feature>
<dbReference type="AlphaFoldDB" id="A0A3N2BZG7"/>
<keyword evidence="4" id="KW-1185">Reference proteome</keyword>
<feature type="region of interest" description="Disordered" evidence="1">
    <location>
        <begin position="1017"/>
        <end position="1071"/>
    </location>
</feature>
<feature type="compositionally biased region" description="Pro residues" evidence="1">
    <location>
        <begin position="326"/>
        <end position="340"/>
    </location>
</feature>
<feature type="compositionally biased region" description="Low complexity" evidence="1">
    <location>
        <begin position="419"/>
        <end position="429"/>
    </location>
</feature>
<feature type="compositionally biased region" description="Acidic residues" evidence="1">
    <location>
        <begin position="807"/>
        <end position="821"/>
    </location>
</feature>
<protein>
    <submittedName>
        <fullName evidence="3">Uncharacterized protein</fullName>
    </submittedName>
</protein>
<dbReference type="EMBL" id="RKHL01000001">
    <property type="protein sequence ID" value="ROR80613.1"/>
    <property type="molecule type" value="Genomic_DNA"/>
</dbReference>
<feature type="compositionally biased region" description="Acidic residues" evidence="1">
    <location>
        <begin position="455"/>
        <end position="466"/>
    </location>
</feature>
<feature type="compositionally biased region" description="Low complexity" evidence="1">
    <location>
        <begin position="573"/>
        <end position="586"/>
    </location>
</feature>
<gene>
    <name evidence="3" type="ORF">EDD42_0654</name>
</gene>